<protein>
    <submittedName>
        <fullName evidence="1">Uncharacterized protein</fullName>
    </submittedName>
</protein>
<accession>A0A7S1IW99</accession>
<organism evidence="1">
    <name type="scientific">Eutreptiella gymnastica</name>
    <dbReference type="NCBI Taxonomy" id="73025"/>
    <lineage>
        <taxon>Eukaryota</taxon>
        <taxon>Discoba</taxon>
        <taxon>Euglenozoa</taxon>
        <taxon>Euglenida</taxon>
        <taxon>Spirocuta</taxon>
        <taxon>Euglenophyceae</taxon>
        <taxon>Eutreptiales</taxon>
        <taxon>Eutreptiaceae</taxon>
        <taxon>Eutreptiella</taxon>
    </lineage>
</organism>
<reference evidence="1" key="1">
    <citation type="submission" date="2021-01" db="EMBL/GenBank/DDBJ databases">
        <authorList>
            <person name="Corre E."/>
            <person name="Pelletier E."/>
            <person name="Niang G."/>
            <person name="Scheremetjew M."/>
            <person name="Finn R."/>
            <person name="Kale V."/>
            <person name="Holt S."/>
            <person name="Cochrane G."/>
            <person name="Meng A."/>
            <person name="Brown T."/>
            <person name="Cohen L."/>
        </authorList>
    </citation>
    <scope>NUCLEOTIDE SEQUENCE</scope>
    <source>
        <strain evidence="1">NIES-381</strain>
    </source>
</reference>
<dbReference type="EMBL" id="HBGA01094903">
    <property type="protein sequence ID" value="CAD9024341.1"/>
    <property type="molecule type" value="Transcribed_RNA"/>
</dbReference>
<name>A0A7S1IW99_9EUGL</name>
<evidence type="ECO:0000313" key="1">
    <source>
        <dbReference type="EMBL" id="CAD9024341.1"/>
    </source>
</evidence>
<sequence>MSRCTLCSSLGGQNWIFSGPCHKYIEMISGQERTQCIPLFRVTLEHIMKADLDNKLNLGLDNILQHWYQQLRLITFAIHVDDNSPTSSDDERTEDRCVGITLDGKLWQLVHCAVEGMFLVV</sequence>
<dbReference type="AlphaFoldDB" id="A0A7S1IW99"/>
<gene>
    <name evidence="1" type="ORF">EGYM00392_LOCUS35466</name>
</gene>
<proteinExistence type="predicted"/>